<protein>
    <submittedName>
        <fullName evidence="1">Uncharacterized protein</fullName>
    </submittedName>
</protein>
<keyword evidence="2" id="KW-1185">Reference proteome</keyword>
<sequence>MVNEIGEERSGEYSSLFYVNIRNTPGTKDYWKYKWPAEFIPYRTVSPKRSD</sequence>
<gene>
    <name evidence="1" type="ORF">GGQ57_000049</name>
</gene>
<proteinExistence type="predicted"/>
<comment type="caution">
    <text evidence="1">The sequence shown here is derived from an EMBL/GenBank/DDBJ whole genome shotgun (WGS) entry which is preliminary data.</text>
</comment>
<organism evidence="1 2">
    <name type="scientific">Parabacteroides faecis</name>
    <dbReference type="NCBI Taxonomy" id="1217282"/>
    <lineage>
        <taxon>Bacteria</taxon>
        <taxon>Pseudomonadati</taxon>
        <taxon>Bacteroidota</taxon>
        <taxon>Bacteroidia</taxon>
        <taxon>Bacteroidales</taxon>
        <taxon>Tannerellaceae</taxon>
        <taxon>Parabacteroides</taxon>
    </lineage>
</organism>
<name>A0ABR6KFA2_9BACT</name>
<dbReference type="Proteomes" id="UP000533637">
    <property type="component" value="Unassembled WGS sequence"/>
</dbReference>
<dbReference type="EMBL" id="JACHOC010000001">
    <property type="protein sequence ID" value="MBB4620175.1"/>
    <property type="molecule type" value="Genomic_DNA"/>
</dbReference>
<evidence type="ECO:0000313" key="2">
    <source>
        <dbReference type="Proteomes" id="UP000533637"/>
    </source>
</evidence>
<accession>A0ABR6KFA2</accession>
<evidence type="ECO:0000313" key="1">
    <source>
        <dbReference type="EMBL" id="MBB4620175.1"/>
    </source>
</evidence>
<reference evidence="1 2" key="1">
    <citation type="submission" date="2020-08" db="EMBL/GenBank/DDBJ databases">
        <title>Genomic Encyclopedia of Type Strains, Phase IV (KMG-IV): sequencing the most valuable type-strain genomes for metagenomic binning, comparative biology and taxonomic classification.</title>
        <authorList>
            <person name="Goeker M."/>
        </authorList>
    </citation>
    <scope>NUCLEOTIDE SEQUENCE [LARGE SCALE GENOMIC DNA]</scope>
    <source>
        <strain evidence="1 2">DSM 102983</strain>
    </source>
</reference>